<feature type="region of interest" description="Disordered" evidence="1">
    <location>
        <begin position="1"/>
        <end position="36"/>
    </location>
</feature>
<organism evidence="2 3">
    <name type="scientific">Mesorhizobium plurifarium</name>
    <dbReference type="NCBI Taxonomy" id="69974"/>
    <lineage>
        <taxon>Bacteria</taxon>
        <taxon>Pseudomonadati</taxon>
        <taxon>Pseudomonadota</taxon>
        <taxon>Alphaproteobacteria</taxon>
        <taxon>Hyphomicrobiales</taxon>
        <taxon>Phyllobacteriaceae</taxon>
        <taxon>Mesorhizobium</taxon>
    </lineage>
</organism>
<keyword evidence="3" id="KW-1185">Reference proteome</keyword>
<dbReference type="Proteomes" id="UP000045285">
    <property type="component" value="Unassembled WGS sequence"/>
</dbReference>
<accession>A0A090DDL6</accession>
<proteinExistence type="predicted"/>
<feature type="compositionally biased region" description="Basic residues" evidence="1">
    <location>
        <begin position="1"/>
        <end position="14"/>
    </location>
</feature>
<evidence type="ECO:0000256" key="1">
    <source>
        <dbReference type="SAM" id="MobiDB-lite"/>
    </source>
</evidence>
<gene>
    <name evidence="2" type="ORF">MPL3356_140270</name>
</gene>
<dbReference type="EMBL" id="CCMZ01000006">
    <property type="protein sequence ID" value="CDX13589.1"/>
    <property type="molecule type" value="Genomic_DNA"/>
</dbReference>
<sequence>MVRGIRAHRTRYRARRADPQEALAQPSEPSACGTRRRHWPYHHRHSFCPVRRLVRICASGSAGTGRAARDHRALRACVRAYKEPAFRSWQPSQAPPKNSGLKSAPDRAGPHPWLSQGTRTNVDDPRSKTATSTADGGLGDVNAKVVDQLPTIIRCHRDQGRAGNFNGGYGRSQRFQFAIAHPKSEPEETPAQKGQGADPAQALMDLGYLAAESRGLGMVEGDAAKEPGADGEYSCGRRRKTGNRTHATACRNGIAVRERGEVDDHKRVHKHDGKMHENRMDMLNFRHCKCSPGRLRLLVSQALDRLLVVTIAKFLVTALGGPVAATFVVADTLDRLGTGATHHWDGLEVDCRRSSDGCGCA</sequence>
<name>A0A090DDL6_MESPL</name>
<feature type="region of interest" description="Disordered" evidence="1">
    <location>
        <begin position="87"/>
        <end position="136"/>
    </location>
</feature>
<evidence type="ECO:0000313" key="3">
    <source>
        <dbReference type="Proteomes" id="UP000045285"/>
    </source>
</evidence>
<reference evidence="3" key="1">
    <citation type="submission" date="2014-08" db="EMBL/GenBank/DDBJ databases">
        <authorList>
            <person name="Moulin L."/>
        </authorList>
    </citation>
    <scope>NUCLEOTIDE SEQUENCE [LARGE SCALE GENOMIC DNA]</scope>
</reference>
<dbReference type="AlphaFoldDB" id="A0A090DDL6"/>
<protein>
    <submittedName>
        <fullName evidence="2">Uncharacterized protein</fullName>
    </submittedName>
</protein>
<evidence type="ECO:0000313" key="2">
    <source>
        <dbReference type="EMBL" id="CDX13589.1"/>
    </source>
</evidence>